<dbReference type="Pfam" id="PF03083">
    <property type="entry name" value="MtN3_slv"/>
    <property type="match status" value="2"/>
</dbReference>
<dbReference type="GO" id="GO:0005544">
    <property type="term" value="F:calcium-dependent phospholipid binding"/>
    <property type="evidence" value="ECO:0007669"/>
    <property type="project" value="TreeGrafter"/>
</dbReference>
<keyword evidence="2" id="KW-0472">Membrane</keyword>
<dbReference type="GO" id="GO:0005886">
    <property type="term" value="C:plasma membrane"/>
    <property type="evidence" value="ECO:0007669"/>
    <property type="project" value="TreeGrafter"/>
</dbReference>
<dbReference type="Gene3D" id="1.20.1280.290">
    <property type="match status" value="2"/>
</dbReference>
<feature type="transmembrane region" description="Helical" evidence="2">
    <location>
        <begin position="136"/>
        <end position="155"/>
    </location>
</feature>
<feature type="region of interest" description="Disordered" evidence="1">
    <location>
        <begin position="425"/>
        <end position="460"/>
    </location>
</feature>
<keyword evidence="2" id="KW-0812">Transmembrane</keyword>
<protein>
    <submittedName>
        <fullName evidence="4">Synaptotagmin-4</fullName>
    </submittedName>
</protein>
<dbReference type="Gene3D" id="2.60.40.150">
    <property type="entry name" value="C2 domain"/>
    <property type="match status" value="2"/>
</dbReference>
<comment type="caution">
    <text evidence="4">The sequence shown here is derived from an EMBL/GenBank/DDBJ whole genome shotgun (WGS) entry which is preliminary data.</text>
</comment>
<dbReference type="GO" id="GO:0017156">
    <property type="term" value="P:calcium-ion regulated exocytosis"/>
    <property type="evidence" value="ECO:0007669"/>
    <property type="project" value="TreeGrafter"/>
</dbReference>
<dbReference type="SUPFAM" id="SSF49562">
    <property type="entry name" value="C2 domain (Calcium/lipid-binding domain, CaLB)"/>
    <property type="match status" value="2"/>
</dbReference>
<dbReference type="Pfam" id="PF00168">
    <property type="entry name" value="C2"/>
    <property type="match status" value="2"/>
</dbReference>
<feature type="region of interest" description="Disordered" evidence="1">
    <location>
        <begin position="473"/>
        <end position="518"/>
    </location>
</feature>
<feature type="domain" description="C2" evidence="3">
    <location>
        <begin position="642"/>
        <end position="767"/>
    </location>
</feature>
<evidence type="ECO:0000256" key="1">
    <source>
        <dbReference type="SAM" id="MobiDB-lite"/>
    </source>
</evidence>
<dbReference type="GO" id="GO:0005509">
    <property type="term" value="F:calcium ion binding"/>
    <property type="evidence" value="ECO:0007669"/>
    <property type="project" value="TreeGrafter"/>
</dbReference>
<accession>A0A0V1FLL5</accession>
<dbReference type="GO" id="GO:0070382">
    <property type="term" value="C:exocytic vesicle"/>
    <property type="evidence" value="ECO:0007669"/>
    <property type="project" value="TreeGrafter"/>
</dbReference>
<dbReference type="SMART" id="SM00239">
    <property type="entry name" value="C2"/>
    <property type="match status" value="2"/>
</dbReference>
<dbReference type="Proteomes" id="UP000054995">
    <property type="component" value="Unassembled WGS sequence"/>
</dbReference>
<feature type="compositionally biased region" description="Basic and acidic residues" evidence="1">
    <location>
        <begin position="371"/>
        <end position="384"/>
    </location>
</feature>
<dbReference type="PANTHER" id="PTHR10024">
    <property type="entry name" value="SYNAPTOTAGMIN"/>
    <property type="match status" value="1"/>
</dbReference>
<evidence type="ECO:0000313" key="5">
    <source>
        <dbReference type="Proteomes" id="UP000054995"/>
    </source>
</evidence>
<feature type="transmembrane region" description="Helical" evidence="2">
    <location>
        <begin position="223"/>
        <end position="246"/>
    </location>
</feature>
<proteinExistence type="predicted"/>
<feature type="transmembrane region" description="Helical" evidence="2">
    <location>
        <begin position="29"/>
        <end position="52"/>
    </location>
</feature>
<dbReference type="InterPro" id="IPR004316">
    <property type="entry name" value="SWEET_rpt"/>
</dbReference>
<name>A0A0V1FLL5_TRIPS</name>
<dbReference type="OrthoDB" id="9947256at2759"/>
<keyword evidence="5" id="KW-1185">Reference proteome</keyword>
<reference evidence="4 5" key="1">
    <citation type="submission" date="2015-01" db="EMBL/GenBank/DDBJ databases">
        <title>Evolution of Trichinella species and genotypes.</title>
        <authorList>
            <person name="Korhonen P.K."/>
            <person name="Edoardo P."/>
            <person name="Giuseppe L.R."/>
            <person name="Gasser R.B."/>
        </authorList>
    </citation>
    <scope>NUCLEOTIDE SEQUENCE [LARGE SCALE GENOMIC DNA]</scope>
    <source>
        <strain evidence="4">ISS470</strain>
    </source>
</reference>
<evidence type="ECO:0000259" key="3">
    <source>
        <dbReference type="PROSITE" id="PS50004"/>
    </source>
</evidence>
<feature type="transmembrane region" description="Helical" evidence="2">
    <location>
        <begin position="64"/>
        <end position="85"/>
    </location>
</feature>
<keyword evidence="2" id="KW-1133">Transmembrane helix</keyword>
<feature type="compositionally biased region" description="Low complexity" evidence="1">
    <location>
        <begin position="444"/>
        <end position="456"/>
    </location>
</feature>
<feature type="compositionally biased region" description="Basic and acidic residues" evidence="1">
    <location>
        <begin position="503"/>
        <end position="515"/>
    </location>
</feature>
<feature type="transmembrane region" description="Helical" evidence="2">
    <location>
        <begin position="167"/>
        <end position="190"/>
    </location>
</feature>
<gene>
    <name evidence="4" type="primary">SYT4</name>
    <name evidence="4" type="ORF">T4D_6104</name>
</gene>
<feature type="transmembrane region" description="Helical" evidence="2">
    <location>
        <begin position="97"/>
        <end position="115"/>
    </location>
</feature>
<dbReference type="EMBL" id="JYDT01000076">
    <property type="protein sequence ID" value="KRY86179.1"/>
    <property type="molecule type" value="Genomic_DNA"/>
</dbReference>
<evidence type="ECO:0000256" key="2">
    <source>
        <dbReference type="SAM" id="Phobius"/>
    </source>
</evidence>
<evidence type="ECO:0000313" key="4">
    <source>
        <dbReference type="EMBL" id="KRY86179.1"/>
    </source>
</evidence>
<sequence length="921" mass="103429">MNSTSVPLKEQLQIFYKDFPKSLLRHLNFFDLLCTSIGINIFFLGLAALSNIRRWKKRGKSDQDFFLPFILAWIGSFLWTVYGFLVTNWQIELVNGYLTAANSVVLIALYIYRIRKVQVAFMNFSMCHHILKFKKSLAAVIFITGLAAGSLLLLLTQLPNITSVHLVGSICSCMQIGCACTMLYMIVLAIKKKRIDFIPFPPVAQIFNIEFQVTLYSIWIEDFYLLISNGIFMTIDGLVFLLFFIYPSEPTTSLAEANQSLSTLCYLVCTGRCVGVDHWFVCSRLVKHMPLSARCPLQPESMFRESKTCQSIPPRDQHLYVASNNNGRYRHSTGNAADAGQASSSTKLTQVKPRINLSLDSDDNTMKLQKSRADNSEYFSKSESDCTSDNGSRLNILPVRRKSSKRLLPPTPVCIANDLKESVIDSEDDSYPSKESQLTDELYSSDICDSSTPSSTGDATNFLTIHSSRRRSRILPTAPIPQVSRRSVELSLSPRYGTQNAEDFLKPPNEAERRHSASNVLHASKIVSSRKPSIDSESLESFFDKCSLSSSKSGQAKADDNESHTSAYLLHKKSSTKLATSRKVSRNASSIEIRPIYGKTPPASSSVPDIAKQRIVTPVGQEAKRGSWPGLLSKEGTTFSSGFGFLHFSIQYFPVRKRLRVLVIKAEGLILPIKRDIVLNTFLKIFLSPGKQQKQRSRRLIKHAEDTVYNEEFFFVNITEEDIKTKSVEIRLCNHATKQFHNDRVIGEVKLPLHAVPQLWSKQEIHFIRNLSPKQVKKLGRIHLGITLEASARRLTINIAKIDDLPKYGIYGPPDPYVRITLNQNQVTQSKQTRTLKNTCNPVFREAVMFLVSVGEEDLENTSLVVSVMDALRPSCPSSVIGEVILSKSAEEKSCAEQWRMMLASPGKEIKASHTLENPSE</sequence>
<dbReference type="InterPro" id="IPR035892">
    <property type="entry name" value="C2_domain_sf"/>
</dbReference>
<feature type="domain" description="C2" evidence="3">
    <location>
        <begin position="778"/>
        <end position="900"/>
    </location>
</feature>
<organism evidence="4 5">
    <name type="scientific">Trichinella pseudospiralis</name>
    <name type="common">Parasitic roundworm</name>
    <dbReference type="NCBI Taxonomy" id="6337"/>
    <lineage>
        <taxon>Eukaryota</taxon>
        <taxon>Metazoa</taxon>
        <taxon>Ecdysozoa</taxon>
        <taxon>Nematoda</taxon>
        <taxon>Enoplea</taxon>
        <taxon>Dorylaimia</taxon>
        <taxon>Trichinellida</taxon>
        <taxon>Trichinellidae</taxon>
        <taxon>Trichinella</taxon>
    </lineage>
</organism>
<feature type="compositionally biased region" description="Polar residues" evidence="1">
    <location>
        <begin position="330"/>
        <end position="349"/>
    </location>
</feature>
<dbReference type="AlphaFoldDB" id="A0A0V1FLL5"/>
<dbReference type="PROSITE" id="PS50004">
    <property type="entry name" value="C2"/>
    <property type="match status" value="2"/>
</dbReference>
<feature type="region of interest" description="Disordered" evidence="1">
    <location>
        <begin position="330"/>
        <end position="393"/>
    </location>
</feature>
<dbReference type="GO" id="GO:0000149">
    <property type="term" value="F:SNARE binding"/>
    <property type="evidence" value="ECO:0007669"/>
    <property type="project" value="TreeGrafter"/>
</dbReference>
<dbReference type="GO" id="GO:0030276">
    <property type="term" value="F:clathrin binding"/>
    <property type="evidence" value="ECO:0007669"/>
    <property type="project" value="TreeGrafter"/>
</dbReference>
<dbReference type="PANTHER" id="PTHR10024:SF348">
    <property type="entry name" value="SYNAPTOTAGMIN-17"/>
    <property type="match status" value="1"/>
</dbReference>
<dbReference type="GO" id="GO:0001786">
    <property type="term" value="F:phosphatidylserine binding"/>
    <property type="evidence" value="ECO:0007669"/>
    <property type="project" value="TreeGrafter"/>
</dbReference>
<dbReference type="InterPro" id="IPR000008">
    <property type="entry name" value="C2_dom"/>
</dbReference>